<organism evidence="3 4">
    <name type="scientific">Marasmius crinis-equi</name>
    <dbReference type="NCBI Taxonomy" id="585013"/>
    <lineage>
        <taxon>Eukaryota</taxon>
        <taxon>Fungi</taxon>
        <taxon>Dikarya</taxon>
        <taxon>Basidiomycota</taxon>
        <taxon>Agaricomycotina</taxon>
        <taxon>Agaricomycetes</taxon>
        <taxon>Agaricomycetidae</taxon>
        <taxon>Agaricales</taxon>
        <taxon>Marasmiineae</taxon>
        <taxon>Marasmiaceae</taxon>
        <taxon>Marasmius</taxon>
    </lineage>
</organism>
<dbReference type="InterPro" id="IPR005100">
    <property type="entry name" value="NGN-domain"/>
</dbReference>
<dbReference type="Gene3D" id="2.60.210.10">
    <property type="entry name" value="Apoptosis, Tumor Necrosis Factor Receptor Associated Protein 2, Chain A"/>
    <property type="match status" value="1"/>
</dbReference>
<evidence type="ECO:0000313" key="3">
    <source>
        <dbReference type="EMBL" id="KAL0566319.1"/>
    </source>
</evidence>
<evidence type="ECO:0000313" key="4">
    <source>
        <dbReference type="Proteomes" id="UP001465976"/>
    </source>
</evidence>
<dbReference type="EMBL" id="JBAHYK010001938">
    <property type="protein sequence ID" value="KAL0566319.1"/>
    <property type="molecule type" value="Genomic_DNA"/>
</dbReference>
<gene>
    <name evidence="3" type="primary">UBP15_3</name>
    <name evidence="3" type="ORF">V5O48_015696</name>
</gene>
<proteinExistence type="predicted"/>
<name>A0ABR3ETT0_9AGAR</name>
<keyword evidence="3" id="KW-0645">Protease</keyword>
<comment type="caution">
    <text evidence="3">The sequence shown here is derived from an EMBL/GenBank/DDBJ whole genome shotgun (WGS) entry which is preliminary data.</text>
</comment>
<dbReference type="GO" id="GO:0004843">
    <property type="term" value="F:cysteine-type deubiquitinase activity"/>
    <property type="evidence" value="ECO:0007669"/>
    <property type="project" value="UniProtKB-EC"/>
</dbReference>
<dbReference type="InterPro" id="IPR036735">
    <property type="entry name" value="NGN_dom_sf"/>
</dbReference>
<sequence>FLDLEADVDEQEEEREADGAELETFIAPDDDEFDLGTPLQSFVKRSEVCDDAKDAEDLMAFLLRKTRKTNEADAVTNDLLLEKEVLLRTRPQLWKVKCEKGEEYNICHSVLMNSLSSNESPISSIFYRSNRDGYVIVELTRLDLAAQLLASHSCVVRGSLSQPEGIDMVVLEENEAKTALELPPDPLQRSGTWARLARPRFLPSSELFSQYDGDPCLIDEVHWPFAQVLVVPQIEAHNVTLGQEDVRADGFVQTLHIPDTLTPEYYESTLKTSRSAFHGLYLLRLHVRHLRVLRGSLPRKVASLFLASQYKAVLEHFPLVHGWEFRLGETVESCLSGAVGAISAMHSHGADITSQSSDSTVREGQEGWVVEVDGTTVKLVSRYTDETRVLRLDRFSGHTNSFVAATPPYDWQSVSLSQAVGSVNGLQIPDGLVAARTFRAPWKWREVIVWRGRHHGASYRVFDVLLSDQTASGMRVQVENTIANSSLQRILVDYDDVVDRQTLLPLHIVEDPAAPAFRPDPPYRHPAIDKLKSIHITAVPPRSPSPTRPATPPHIPTPEAMAADAPEAWNPEFRDKEDPGAEYALARARELDAFHVSQRPFLRLLSCVTDSAAFKFNVKLTGPSQVSKKDFRGAAKEIDVVEHEGKRQLAFQHYKRTAHIHPTVMVEPECPTKHTQKPLLVLNGPAEGTIGARVGCSGELLQVVRVDLRPVRVHAEESIGVKPKDCCTLSVKTFIMDELNLKLKDPLERNYTFNYHLDVLESERHSRTCKEMHQQDYNSFFSQLLPAPQAEIVDSTTYSWPLEDTGPLWRNEPATSPEFSCGGYNWQIIFATYGASKPSTGLFDNPRPEVFKHITAVSIARTSGSTANISNPCDVQYGILVASDMEPSVWTSDVNTSRFFGNEDWGFARAGMLRDLHAAGQLKNPNHQLHLRITVHMRVLARKAGEGSSSAGAMGGG</sequence>
<dbReference type="Proteomes" id="UP001465976">
    <property type="component" value="Unassembled WGS sequence"/>
</dbReference>
<dbReference type="InterPro" id="IPR008974">
    <property type="entry name" value="TRAF-like"/>
</dbReference>
<accession>A0ABR3ETT0</accession>
<feature type="non-terminal residue" evidence="3">
    <location>
        <position position="1"/>
    </location>
</feature>
<reference evidence="3 4" key="1">
    <citation type="submission" date="2024-02" db="EMBL/GenBank/DDBJ databases">
        <title>A draft genome for the cacao thread blight pathogen Marasmius crinis-equi.</title>
        <authorList>
            <person name="Cohen S.P."/>
            <person name="Baruah I.K."/>
            <person name="Amoako-Attah I."/>
            <person name="Bukari Y."/>
            <person name="Meinhardt L.W."/>
            <person name="Bailey B.A."/>
        </authorList>
    </citation>
    <scope>NUCLEOTIDE SEQUENCE [LARGE SCALE GENOMIC DNA]</scope>
    <source>
        <strain evidence="3 4">GH-76</strain>
    </source>
</reference>
<feature type="domain" description="NGN" evidence="2">
    <location>
        <begin position="92"/>
        <end position="150"/>
    </location>
</feature>
<dbReference type="EC" id="3.4.19.12" evidence="3"/>
<protein>
    <submittedName>
        <fullName evidence="3">Ubiquitin-specific protease ubp15</fullName>
        <ecNumber evidence="3">3.4.19.12</ecNumber>
    </submittedName>
</protein>
<evidence type="ECO:0000259" key="2">
    <source>
        <dbReference type="Pfam" id="PF03439"/>
    </source>
</evidence>
<dbReference type="Gene3D" id="3.30.70.940">
    <property type="entry name" value="NusG, N-terminal domain"/>
    <property type="match status" value="1"/>
</dbReference>
<dbReference type="GO" id="GO:0006508">
    <property type="term" value="P:proteolysis"/>
    <property type="evidence" value="ECO:0007669"/>
    <property type="project" value="UniProtKB-KW"/>
</dbReference>
<evidence type="ECO:0000256" key="1">
    <source>
        <dbReference type="SAM" id="MobiDB-lite"/>
    </source>
</evidence>
<dbReference type="Pfam" id="PF03439">
    <property type="entry name" value="Spt5-NGN"/>
    <property type="match status" value="1"/>
</dbReference>
<keyword evidence="3" id="KW-0378">Hydrolase</keyword>
<feature type="region of interest" description="Disordered" evidence="1">
    <location>
        <begin position="1"/>
        <end position="21"/>
    </location>
</feature>
<keyword evidence="4" id="KW-1185">Reference proteome</keyword>